<dbReference type="EC" id="3.1.3.-" evidence="1"/>
<dbReference type="OrthoDB" id="9797743at2"/>
<dbReference type="RefSeq" id="WP_055263673.1">
    <property type="nucleotide sequence ID" value="NZ_CABIXQ010000003.1"/>
</dbReference>
<dbReference type="Proteomes" id="UP000095594">
    <property type="component" value="Unassembled WGS sequence"/>
</dbReference>
<dbReference type="PRINTS" id="PR00413">
    <property type="entry name" value="HADHALOGNASE"/>
</dbReference>
<sequence>MDKINTVIFDMDGVIFDTERIYLEAWTEVFDKYGYKMTKEVYTSVMGVGRKNVINTFKRIYGEGLPIDKMYKEKDDILFNRIENGTVPTKEGVYELLKFLRENNYNIALATSAKRERVDKHLKESNLEGVFNVSVCGDEVEKAKPNPDIFLKAANKLEVDSENCIVVEDSLAGVKAAYNAGMLVVNIPDLRDYDDEMKKFSHKVFKNLIDFKEYLNFQINY</sequence>
<dbReference type="EMBL" id="CYZX01000003">
    <property type="protein sequence ID" value="CUN82865.1"/>
    <property type="molecule type" value="Genomic_DNA"/>
</dbReference>
<dbReference type="PANTHER" id="PTHR18901">
    <property type="entry name" value="2-DEOXYGLUCOSE-6-PHOSPHATE PHOSPHATASE 2"/>
    <property type="match status" value="1"/>
</dbReference>
<dbReference type="InterPro" id="IPR036412">
    <property type="entry name" value="HAD-like_sf"/>
</dbReference>
<dbReference type="NCBIfam" id="TIGR01549">
    <property type="entry name" value="HAD-SF-IA-v1"/>
    <property type="match status" value="1"/>
</dbReference>
<dbReference type="InterPro" id="IPR006439">
    <property type="entry name" value="HAD-SF_hydro_IA"/>
</dbReference>
<dbReference type="AlphaFoldDB" id="A0A174A5U2"/>
<dbReference type="PANTHER" id="PTHR18901:SF38">
    <property type="entry name" value="PSEUDOURIDINE-5'-PHOSPHATASE"/>
    <property type="match status" value="1"/>
</dbReference>
<dbReference type="GO" id="GO:0016787">
    <property type="term" value="F:hydrolase activity"/>
    <property type="evidence" value="ECO:0007669"/>
    <property type="project" value="UniProtKB-KW"/>
</dbReference>
<organism evidence="1 2">
    <name type="scientific">Clostridium disporicum</name>
    <dbReference type="NCBI Taxonomy" id="84024"/>
    <lineage>
        <taxon>Bacteria</taxon>
        <taxon>Bacillati</taxon>
        <taxon>Bacillota</taxon>
        <taxon>Clostridia</taxon>
        <taxon>Eubacteriales</taxon>
        <taxon>Clostridiaceae</taxon>
        <taxon>Clostridium</taxon>
    </lineage>
</organism>
<reference evidence="1 2" key="1">
    <citation type="submission" date="2015-09" db="EMBL/GenBank/DDBJ databases">
        <authorList>
            <consortium name="Pathogen Informatics"/>
        </authorList>
    </citation>
    <scope>NUCLEOTIDE SEQUENCE [LARGE SCALE GENOMIC DNA]</scope>
    <source>
        <strain evidence="1 2">2789STDY5834856</strain>
    </source>
</reference>
<gene>
    <name evidence="1" type="ORF">ERS852471_00546</name>
</gene>
<evidence type="ECO:0000313" key="2">
    <source>
        <dbReference type="Proteomes" id="UP000095594"/>
    </source>
</evidence>
<dbReference type="SFLD" id="SFLDG01135">
    <property type="entry name" value="C1.5.6:_HAD__Beta-PGM__Phospha"/>
    <property type="match status" value="1"/>
</dbReference>
<dbReference type="SFLD" id="SFLDS00003">
    <property type="entry name" value="Haloacid_Dehalogenase"/>
    <property type="match status" value="1"/>
</dbReference>
<dbReference type="Gene3D" id="1.10.150.240">
    <property type="entry name" value="Putative phosphatase, domain 2"/>
    <property type="match status" value="1"/>
</dbReference>
<dbReference type="SUPFAM" id="SSF56784">
    <property type="entry name" value="HAD-like"/>
    <property type="match status" value="1"/>
</dbReference>
<protein>
    <submittedName>
        <fullName evidence="1">Haloacid dehalogenase superfamily enzyme, subfamily IA</fullName>
        <ecNumber evidence="1">3.1.3.-</ecNumber>
    </submittedName>
</protein>
<dbReference type="Gene3D" id="3.40.50.1000">
    <property type="entry name" value="HAD superfamily/HAD-like"/>
    <property type="match status" value="1"/>
</dbReference>
<dbReference type="InterPro" id="IPR041492">
    <property type="entry name" value="HAD_2"/>
</dbReference>
<accession>A0A174A5U2</accession>
<dbReference type="SFLD" id="SFLDG01129">
    <property type="entry name" value="C1.5:_HAD__Beta-PGM__Phosphata"/>
    <property type="match status" value="1"/>
</dbReference>
<dbReference type="InterPro" id="IPR023214">
    <property type="entry name" value="HAD_sf"/>
</dbReference>
<proteinExistence type="predicted"/>
<dbReference type="InterPro" id="IPR023198">
    <property type="entry name" value="PGP-like_dom2"/>
</dbReference>
<dbReference type="Pfam" id="PF13419">
    <property type="entry name" value="HAD_2"/>
    <property type="match status" value="1"/>
</dbReference>
<evidence type="ECO:0000313" key="1">
    <source>
        <dbReference type="EMBL" id="CUN82865.1"/>
    </source>
</evidence>
<name>A0A174A5U2_9CLOT</name>
<keyword evidence="1" id="KW-0378">Hydrolase</keyword>
<dbReference type="NCBIfam" id="TIGR01509">
    <property type="entry name" value="HAD-SF-IA-v3"/>
    <property type="match status" value="1"/>
</dbReference>